<feature type="region of interest" description="Disordered" evidence="1">
    <location>
        <begin position="58"/>
        <end position="81"/>
    </location>
</feature>
<dbReference type="SUPFAM" id="SSF110857">
    <property type="entry name" value="Gamma-glutamyl cyclotransferase-like"/>
    <property type="match status" value="1"/>
</dbReference>
<proteinExistence type="predicted"/>
<evidence type="ECO:0000313" key="4">
    <source>
        <dbReference type="Proteomes" id="UP001172102"/>
    </source>
</evidence>
<dbReference type="AlphaFoldDB" id="A0AA40DWW4"/>
<keyword evidence="4" id="KW-1185">Reference proteome</keyword>
<feature type="non-terminal residue" evidence="3">
    <location>
        <position position="1"/>
    </location>
</feature>
<dbReference type="InterPro" id="IPR009288">
    <property type="entry name" value="AIG2-like_dom"/>
</dbReference>
<dbReference type="EMBL" id="JAUKUA010000004">
    <property type="protein sequence ID" value="KAK0716046.1"/>
    <property type="molecule type" value="Genomic_DNA"/>
</dbReference>
<accession>A0AA40DWW4</accession>
<evidence type="ECO:0000259" key="2">
    <source>
        <dbReference type="Pfam" id="PF06094"/>
    </source>
</evidence>
<gene>
    <name evidence="3" type="ORF">B0H67DRAFT_666587</name>
</gene>
<evidence type="ECO:0000313" key="3">
    <source>
        <dbReference type="EMBL" id="KAK0716046.1"/>
    </source>
</evidence>
<organism evidence="3 4">
    <name type="scientific">Lasiosphaeris hirsuta</name>
    <dbReference type="NCBI Taxonomy" id="260670"/>
    <lineage>
        <taxon>Eukaryota</taxon>
        <taxon>Fungi</taxon>
        <taxon>Dikarya</taxon>
        <taxon>Ascomycota</taxon>
        <taxon>Pezizomycotina</taxon>
        <taxon>Sordariomycetes</taxon>
        <taxon>Sordariomycetidae</taxon>
        <taxon>Sordariales</taxon>
        <taxon>Lasiosphaeriaceae</taxon>
        <taxon>Lasiosphaeris</taxon>
    </lineage>
</organism>
<feature type="domain" description="Gamma-glutamylcyclotransferase AIG2-like" evidence="2">
    <location>
        <begin position="205"/>
        <end position="296"/>
    </location>
</feature>
<comment type="caution">
    <text evidence="3">The sequence shown here is derived from an EMBL/GenBank/DDBJ whole genome shotgun (WGS) entry which is preliminary data.</text>
</comment>
<dbReference type="Gene3D" id="3.10.490.10">
    <property type="entry name" value="Gamma-glutamyl cyclotransferase-like"/>
    <property type="match status" value="1"/>
</dbReference>
<evidence type="ECO:0000256" key="1">
    <source>
        <dbReference type="SAM" id="MobiDB-lite"/>
    </source>
</evidence>
<dbReference type="Proteomes" id="UP001172102">
    <property type="component" value="Unassembled WGS sequence"/>
</dbReference>
<name>A0AA40DWW4_9PEZI</name>
<dbReference type="Pfam" id="PF06094">
    <property type="entry name" value="GGACT"/>
    <property type="match status" value="1"/>
</dbReference>
<sequence>QRLFGYDQLTAAIRLEEFRTGLARTPVTNAHWGLVSTKYERAGFDKEAYEHDRWRLSRAKQVSPRPPARAPAPAPAPAAKVPAPTFAPRGVSFLVKLEGPSEDSDLAEAFGSQTDLKVLGQDASGESKGFCVVNQDARQAIFAWICATDGSFNPTFLPYSMARKELSATSIAPTLGVDASLPQHRINGPDDWRLRPRQDEYPVKYFLYGTFADPTVLRRLLILIQDKYKNLDDMYVKSRVLGGKLVTWDGKYEGLVDSEGDFVWGWSFEVEDRDQEDALRCYETGRYEVVRCIAQIGGPTRLSRALTFRFVTE</sequence>
<protein>
    <recommendedName>
        <fullName evidence="2">Gamma-glutamylcyclotransferase AIG2-like domain-containing protein</fullName>
    </recommendedName>
</protein>
<dbReference type="InterPro" id="IPR036568">
    <property type="entry name" value="GGCT-like_sf"/>
</dbReference>
<reference evidence="3" key="1">
    <citation type="submission" date="2023-06" db="EMBL/GenBank/DDBJ databases">
        <title>Genome-scale phylogeny and comparative genomics of the fungal order Sordariales.</title>
        <authorList>
            <consortium name="Lawrence Berkeley National Laboratory"/>
            <person name="Hensen N."/>
            <person name="Bonometti L."/>
            <person name="Westerberg I."/>
            <person name="Brannstrom I.O."/>
            <person name="Guillou S."/>
            <person name="Cros-Aarteil S."/>
            <person name="Calhoun S."/>
            <person name="Haridas S."/>
            <person name="Kuo A."/>
            <person name="Mondo S."/>
            <person name="Pangilinan J."/>
            <person name="Riley R."/>
            <person name="Labutti K."/>
            <person name="Andreopoulos B."/>
            <person name="Lipzen A."/>
            <person name="Chen C."/>
            <person name="Yanf M."/>
            <person name="Daum C."/>
            <person name="Ng V."/>
            <person name="Clum A."/>
            <person name="Steindorff A."/>
            <person name="Ohm R."/>
            <person name="Martin F."/>
            <person name="Silar P."/>
            <person name="Natvig D."/>
            <person name="Lalanne C."/>
            <person name="Gautier V."/>
            <person name="Ament-Velasquez S.L."/>
            <person name="Kruys A."/>
            <person name="Hutchinson M.I."/>
            <person name="Powell A.J."/>
            <person name="Barry K."/>
            <person name="Miller A.N."/>
            <person name="Grigoriev I.V."/>
            <person name="Debuchy R."/>
            <person name="Gladieux P."/>
            <person name="Thoren M.H."/>
            <person name="Johannesson H."/>
        </authorList>
    </citation>
    <scope>NUCLEOTIDE SEQUENCE</scope>
    <source>
        <strain evidence="3">SMH4607-1</strain>
    </source>
</reference>
<feature type="compositionally biased region" description="Pro residues" evidence="1">
    <location>
        <begin position="64"/>
        <end position="76"/>
    </location>
</feature>